<gene>
    <name evidence="1" type="ORF">METZ01_LOCUS279422</name>
</gene>
<dbReference type="InterPro" id="IPR014710">
    <property type="entry name" value="RmlC-like_jellyroll"/>
</dbReference>
<evidence type="ECO:0000313" key="1">
    <source>
        <dbReference type="EMBL" id="SVC26568.1"/>
    </source>
</evidence>
<dbReference type="Gene3D" id="2.60.120.10">
    <property type="entry name" value="Jelly Rolls"/>
    <property type="match status" value="1"/>
</dbReference>
<dbReference type="EMBL" id="UINC01082107">
    <property type="protein sequence ID" value="SVC26568.1"/>
    <property type="molecule type" value="Genomic_DNA"/>
</dbReference>
<dbReference type="InterPro" id="IPR011051">
    <property type="entry name" value="RmlC_Cupin_sf"/>
</dbReference>
<proteinExistence type="predicted"/>
<dbReference type="AlphaFoldDB" id="A0A382KPT7"/>
<name>A0A382KPT7_9ZZZZ</name>
<accession>A0A382KPT7</accession>
<feature type="non-terminal residue" evidence="1">
    <location>
        <position position="1"/>
    </location>
</feature>
<sequence>WANELQFSEAFASPNVRIFEAPVDAFQDWHNAPTRQLCIMLEGIWEIGTTDGDKRRWGPGEVFMPDTVAGQGHTSRVVEGPVRMVFVPVPSEVDITSWHMD</sequence>
<evidence type="ECO:0008006" key="2">
    <source>
        <dbReference type="Google" id="ProtNLM"/>
    </source>
</evidence>
<protein>
    <recommendedName>
        <fullName evidence="2">Cupin 2 conserved barrel domain-containing protein</fullName>
    </recommendedName>
</protein>
<reference evidence="1" key="1">
    <citation type="submission" date="2018-05" db="EMBL/GenBank/DDBJ databases">
        <authorList>
            <person name="Lanie J.A."/>
            <person name="Ng W.-L."/>
            <person name="Kazmierczak K.M."/>
            <person name="Andrzejewski T.M."/>
            <person name="Davidsen T.M."/>
            <person name="Wayne K.J."/>
            <person name="Tettelin H."/>
            <person name="Glass J.I."/>
            <person name="Rusch D."/>
            <person name="Podicherti R."/>
            <person name="Tsui H.-C.T."/>
            <person name="Winkler M.E."/>
        </authorList>
    </citation>
    <scope>NUCLEOTIDE SEQUENCE</scope>
</reference>
<organism evidence="1">
    <name type="scientific">marine metagenome</name>
    <dbReference type="NCBI Taxonomy" id="408172"/>
    <lineage>
        <taxon>unclassified sequences</taxon>
        <taxon>metagenomes</taxon>
        <taxon>ecological metagenomes</taxon>
    </lineage>
</organism>
<dbReference type="SUPFAM" id="SSF51182">
    <property type="entry name" value="RmlC-like cupins"/>
    <property type="match status" value="1"/>
</dbReference>